<protein>
    <recommendedName>
        <fullName evidence="2">F-box domain-containing protein</fullName>
    </recommendedName>
</protein>
<dbReference type="InterPro" id="IPR001810">
    <property type="entry name" value="F-box_dom"/>
</dbReference>
<organism evidence="3 4">
    <name type="scientific">Steccherinum ochraceum</name>
    <dbReference type="NCBI Taxonomy" id="92696"/>
    <lineage>
        <taxon>Eukaryota</taxon>
        <taxon>Fungi</taxon>
        <taxon>Dikarya</taxon>
        <taxon>Basidiomycota</taxon>
        <taxon>Agaricomycotina</taxon>
        <taxon>Agaricomycetes</taxon>
        <taxon>Polyporales</taxon>
        <taxon>Steccherinaceae</taxon>
        <taxon>Steccherinum</taxon>
    </lineage>
</organism>
<feature type="chain" id="PRO_5020523926" description="F-box domain-containing protein" evidence="1">
    <location>
        <begin position="26"/>
        <end position="336"/>
    </location>
</feature>
<dbReference type="EMBL" id="RWJN01000235">
    <property type="protein sequence ID" value="TCD64450.1"/>
    <property type="molecule type" value="Genomic_DNA"/>
</dbReference>
<keyword evidence="1" id="KW-0732">Signal</keyword>
<comment type="caution">
    <text evidence="3">The sequence shown here is derived from an EMBL/GenBank/DDBJ whole genome shotgun (WGS) entry which is preliminary data.</text>
</comment>
<reference evidence="3 4" key="1">
    <citation type="submission" date="2018-11" db="EMBL/GenBank/DDBJ databases">
        <title>Genome assembly of Steccherinum ochraceum LE-BIN_3174, the white-rot fungus of the Steccherinaceae family (The Residual Polyporoid clade, Polyporales, Basidiomycota).</title>
        <authorList>
            <person name="Fedorova T.V."/>
            <person name="Glazunova O.A."/>
            <person name="Landesman E.O."/>
            <person name="Moiseenko K.V."/>
            <person name="Psurtseva N.V."/>
            <person name="Savinova O.S."/>
            <person name="Shakhova N.V."/>
            <person name="Tyazhelova T.V."/>
            <person name="Vasina D.V."/>
        </authorList>
    </citation>
    <scope>NUCLEOTIDE SEQUENCE [LARGE SCALE GENOMIC DNA]</scope>
    <source>
        <strain evidence="3 4">LE-BIN_3174</strain>
    </source>
</reference>
<keyword evidence="4" id="KW-1185">Reference proteome</keyword>
<accession>A0A4R0R9G1</accession>
<name>A0A4R0R9G1_9APHY</name>
<sequence length="336" mass="37093">MATLSSLPNELLIYIFTLVAVDVHAGHVTTTLSPVSKHFNNLIQSSGVDVIYTPLRSFDKMRRFLGYIEGKDTSQKMVHSLLLVVAGNEHDDTAGPTPALPVIQALLSTIDADASRLHTLFIHIPFCNGEAPILQLPTSLPALTSLHLSGLIATSPPAGQLYTPALTHLQLLRLHKQSIQYAKFSTLIHNLAPHATHLKLTLFAPQHALLQQLLRFHDTRIRIDTIEDPEYTPTSVSTNPFPSSLKQITGSFTCDTADRMSDTHYFSLLWQLCDETLVTLRRLGQKPPLVLMSQLPGDLDHVPGEGGKNGEEEVFLDCFVRTWVAISSGDEVPWSE</sequence>
<evidence type="ECO:0000313" key="3">
    <source>
        <dbReference type="EMBL" id="TCD64450.1"/>
    </source>
</evidence>
<evidence type="ECO:0000256" key="1">
    <source>
        <dbReference type="SAM" id="SignalP"/>
    </source>
</evidence>
<gene>
    <name evidence="3" type="ORF">EIP91_004054</name>
</gene>
<feature type="domain" description="F-box" evidence="2">
    <location>
        <begin position="1"/>
        <end position="55"/>
    </location>
</feature>
<proteinExistence type="predicted"/>
<dbReference type="Proteomes" id="UP000292702">
    <property type="component" value="Unassembled WGS sequence"/>
</dbReference>
<evidence type="ECO:0000259" key="2">
    <source>
        <dbReference type="PROSITE" id="PS50181"/>
    </source>
</evidence>
<dbReference type="AlphaFoldDB" id="A0A4R0R9G1"/>
<dbReference type="PROSITE" id="PS50181">
    <property type="entry name" value="FBOX"/>
    <property type="match status" value="1"/>
</dbReference>
<feature type="signal peptide" evidence="1">
    <location>
        <begin position="1"/>
        <end position="25"/>
    </location>
</feature>
<evidence type="ECO:0000313" key="4">
    <source>
        <dbReference type="Proteomes" id="UP000292702"/>
    </source>
</evidence>